<proteinExistence type="predicted"/>
<accession>A0AAP0J071</accession>
<sequence length="119" mass="12876">MVRRTEANAAPKLNATKRQRVGAWRAAAQPACSGDGESGSGRAMRDERRGAARGGALSDDRSSTRGANSTKFDDEMEATLVGCRVRISRRVRDISERQLRLLEVSPTASRGKAVIGDYL</sequence>
<evidence type="ECO:0000313" key="2">
    <source>
        <dbReference type="EMBL" id="KAK9125031.1"/>
    </source>
</evidence>
<dbReference type="AlphaFoldDB" id="A0AAP0J071"/>
<name>A0AAP0J071_9MAGN</name>
<gene>
    <name evidence="2" type="ORF">Scep_013877</name>
</gene>
<protein>
    <submittedName>
        <fullName evidence="2">Uncharacterized protein</fullName>
    </submittedName>
</protein>
<keyword evidence="3" id="KW-1185">Reference proteome</keyword>
<organism evidence="2 3">
    <name type="scientific">Stephania cephalantha</name>
    <dbReference type="NCBI Taxonomy" id="152367"/>
    <lineage>
        <taxon>Eukaryota</taxon>
        <taxon>Viridiplantae</taxon>
        <taxon>Streptophyta</taxon>
        <taxon>Embryophyta</taxon>
        <taxon>Tracheophyta</taxon>
        <taxon>Spermatophyta</taxon>
        <taxon>Magnoliopsida</taxon>
        <taxon>Ranunculales</taxon>
        <taxon>Menispermaceae</taxon>
        <taxon>Menispermoideae</taxon>
        <taxon>Cissampelideae</taxon>
        <taxon>Stephania</taxon>
    </lineage>
</organism>
<dbReference type="EMBL" id="JBBNAG010000006">
    <property type="protein sequence ID" value="KAK9125031.1"/>
    <property type="molecule type" value="Genomic_DNA"/>
</dbReference>
<feature type="region of interest" description="Disordered" evidence="1">
    <location>
        <begin position="1"/>
        <end position="71"/>
    </location>
</feature>
<reference evidence="2 3" key="1">
    <citation type="submission" date="2024-01" db="EMBL/GenBank/DDBJ databases">
        <title>Genome assemblies of Stephania.</title>
        <authorList>
            <person name="Yang L."/>
        </authorList>
    </citation>
    <scope>NUCLEOTIDE SEQUENCE [LARGE SCALE GENOMIC DNA]</scope>
    <source>
        <strain evidence="2">JXDWG</strain>
        <tissue evidence="2">Leaf</tissue>
    </source>
</reference>
<evidence type="ECO:0000256" key="1">
    <source>
        <dbReference type="SAM" id="MobiDB-lite"/>
    </source>
</evidence>
<dbReference type="Proteomes" id="UP001419268">
    <property type="component" value="Unassembled WGS sequence"/>
</dbReference>
<comment type="caution">
    <text evidence="2">The sequence shown here is derived from an EMBL/GenBank/DDBJ whole genome shotgun (WGS) entry which is preliminary data.</text>
</comment>
<evidence type="ECO:0000313" key="3">
    <source>
        <dbReference type="Proteomes" id="UP001419268"/>
    </source>
</evidence>